<sequence length="245" mass="27131">MTTTLRWEPWCHAQAPRFDTKIRLAPWRHMGAVVGAIAPRSGAMVLRVALGALNVLDLALWRRWGAVAAEPGALPFLFSFLAFLPRSTRFRSIAFEATTIGGGRRRRQRVLVAPKTRRRVGDRGGGGGGTGGRRQWTQQWRVGDSGGGEGGTTKNDAVRGRGARRGGRKASRFARWKATTMAMDSATAVKRRVMRMKGGGAAAVRRALRDVGESVREKNQGVRGERSDRVRSERREERLSFFVMF</sequence>
<gene>
    <name evidence="2" type="ORF">Scep_019538</name>
</gene>
<proteinExistence type="predicted"/>
<dbReference type="Proteomes" id="UP001419268">
    <property type="component" value="Unassembled WGS sequence"/>
</dbReference>
<dbReference type="EMBL" id="JBBNAG010000008">
    <property type="protein sequence ID" value="KAK9112019.1"/>
    <property type="molecule type" value="Genomic_DNA"/>
</dbReference>
<evidence type="ECO:0000313" key="3">
    <source>
        <dbReference type="Proteomes" id="UP001419268"/>
    </source>
</evidence>
<feature type="compositionally biased region" description="Low complexity" evidence="1">
    <location>
        <begin position="133"/>
        <end position="143"/>
    </location>
</feature>
<organism evidence="2 3">
    <name type="scientific">Stephania cephalantha</name>
    <dbReference type="NCBI Taxonomy" id="152367"/>
    <lineage>
        <taxon>Eukaryota</taxon>
        <taxon>Viridiplantae</taxon>
        <taxon>Streptophyta</taxon>
        <taxon>Embryophyta</taxon>
        <taxon>Tracheophyta</taxon>
        <taxon>Spermatophyta</taxon>
        <taxon>Magnoliopsida</taxon>
        <taxon>Ranunculales</taxon>
        <taxon>Menispermaceae</taxon>
        <taxon>Menispermoideae</taxon>
        <taxon>Cissampelideae</taxon>
        <taxon>Stephania</taxon>
    </lineage>
</organism>
<evidence type="ECO:0000256" key="1">
    <source>
        <dbReference type="SAM" id="MobiDB-lite"/>
    </source>
</evidence>
<comment type="caution">
    <text evidence="2">The sequence shown here is derived from an EMBL/GenBank/DDBJ whole genome shotgun (WGS) entry which is preliminary data.</text>
</comment>
<feature type="compositionally biased region" description="Basic residues" evidence="1">
    <location>
        <begin position="161"/>
        <end position="172"/>
    </location>
</feature>
<dbReference type="AlphaFoldDB" id="A0AAP0IAY5"/>
<keyword evidence="3" id="KW-1185">Reference proteome</keyword>
<name>A0AAP0IAY5_9MAGN</name>
<accession>A0AAP0IAY5</accession>
<evidence type="ECO:0000313" key="2">
    <source>
        <dbReference type="EMBL" id="KAK9112019.1"/>
    </source>
</evidence>
<feature type="compositionally biased region" description="Gly residues" evidence="1">
    <location>
        <begin position="123"/>
        <end position="132"/>
    </location>
</feature>
<feature type="region of interest" description="Disordered" evidence="1">
    <location>
        <begin position="115"/>
        <end position="172"/>
    </location>
</feature>
<reference evidence="2 3" key="1">
    <citation type="submission" date="2024-01" db="EMBL/GenBank/DDBJ databases">
        <title>Genome assemblies of Stephania.</title>
        <authorList>
            <person name="Yang L."/>
        </authorList>
    </citation>
    <scope>NUCLEOTIDE SEQUENCE [LARGE SCALE GENOMIC DNA]</scope>
    <source>
        <strain evidence="2">JXDWG</strain>
        <tissue evidence="2">Leaf</tissue>
    </source>
</reference>
<protein>
    <submittedName>
        <fullName evidence="2">Uncharacterized protein</fullName>
    </submittedName>
</protein>